<reference evidence="1" key="1">
    <citation type="submission" date="2021-01" db="EMBL/GenBank/DDBJ databases">
        <authorList>
            <person name="Corre E."/>
            <person name="Pelletier E."/>
            <person name="Niang G."/>
            <person name="Scheremetjew M."/>
            <person name="Finn R."/>
            <person name="Kale V."/>
            <person name="Holt S."/>
            <person name="Cochrane G."/>
            <person name="Meng A."/>
            <person name="Brown T."/>
            <person name="Cohen L."/>
        </authorList>
    </citation>
    <scope>NUCLEOTIDE SEQUENCE</scope>
    <source>
        <strain evidence="1">SAG 11-49</strain>
    </source>
</reference>
<accession>A0A7S0S5J4</accession>
<sequence length="221" mass="23513">MDTMPPLQDSVSGAGVLLVDTEAREVVLVQDHTDLYNDCGGQMQRKSLFNCGTSSIAAACASRQSAASASASTGRDRLVLETAANELKEETRGIVSVPTSILQRCDHVTLAHRPGRCYRSYILHLPFSQGLCQAFSKTNVSMLPECYQESSDLARFPIQQFVDALAARPDGSNDDGSALIRSARTSDGRLVPLHTRGARVIAAALAQGLLIPGHGGSQTSV</sequence>
<gene>
    <name evidence="1" type="ORF">CLEI1391_LOCUS21325</name>
</gene>
<evidence type="ECO:0000313" key="1">
    <source>
        <dbReference type="EMBL" id="CAD8697138.1"/>
    </source>
</evidence>
<evidence type="ECO:0008006" key="2">
    <source>
        <dbReference type="Google" id="ProtNLM"/>
    </source>
</evidence>
<dbReference type="AlphaFoldDB" id="A0A7S0S5J4"/>
<name>A0A7S0S5J4_9CHLO</name>
<organism evidence="1">
    <name type="scientific">Chlamydomonas leiostraca</name>
    <dbReference type="NCBI Taxonomy" id="1034604"/>
    <lineage>
        <taxon>Eukaryota</taxon>
        <taxon>Viridiplantae</taxon>
        <taxon>Chlorophyta</taxon>
        <taxon>core chlorophytes</taxon>
        <taxon>Chlorophyceae</taxon>
        <taxon>CS clade</taxon>
        <taxon>Chlamydomonadales</taxon>
        <taxon>Chlamydomonadaceae</taxon>
        <taxon>Chlamydomonas</taxon>
    </lineage>
</organism>
<dbReference type="EMBL" id="HBFB01037909">
    <property type="protein sequence ID" value="CAD8697138.1"/>
    <property type="molecule type" value="Transcribed_RNA"/>
</dbReference>
<protein>
    <recommendedName>
        <fullName evidence="2">Nudix hydrolase domain-containing protein</fullName>
    </recommendedName>
</protein>
<proteinExistence type="predicted"/>